<protein>
    <submittedName>
        <fullName evidence="1">Uncharacterized protein</fullName>
    </submittedName>
</protein>
<evidence type="ECO:0000313" key="2">
    <source>
        <dbReference type="Proteomes" id="UP001234178"/>
    </source>
</evidence>
<proteinExistence type="predicted"/>
<name>A0ABR0AKG3_9CRUS</name>
<dbReference type="Proteomes" id="UP001234178">
    <property type="component" value="Unassembled WGS sequence"/>
</dbReference>
<gene>
    <name evidence="1" type="ORF">OUZ56_014644</name>
</gene>
<sequence>MSPYCPHLLESLHKIKKDIQRLVRVGKWKRNFPEFDYDKINARPLKKLDSKNAHPEKDGLETPFIGLGPLVSEITCRERHFWMLRRRIIIE</sequence>
<dbReference type="EMBL" id="JAOYFB010000038">
    <property type="protein sequence ID" value="KAK4025583.1"/>
    <property type="molecule type" value="Genomic_DNA"/>
</dbReference>
<evidence type="ECO:0000313" key="1">
    <source>
        <dbReference type="EMBL" id="KAK4025583.1"/>
    </source>
</evidence>
<comment type="caution">
    <text evidence="1">The sequence shown here is derived from an EMBL/GenBank/DDBJ whole genome shotgun (WGS) entry which is preliminary data.</text>
</comment>
<reference evidence="1 2" key="1">
    <citation type="journal article" date="2023" name="Nucleic Acids Res.">
        <title>The hologenome of Daphnia magna reveals possible DNA methylation and microbiome-mediated evolution of the host genome.</title>
        <authorList>
            <person name="Chaturvedi A."/>
            <person name="Li X."/>
            <person name="Dhandapani V."/>
            <person name="Marshall H."/>
            <person name="Kissane S."/>
            <person name="Cuenca-Cambronero M."/>
            <person name="Asole G."/>
            <person name="Calvet F."/>
            <person name="Ruiz-Romero M."/>
            <person name="Marangio P."/>
            <person name="Guigo R."/>
            <person name="Rago D."/>
            <person name="Mirbahai L."/>
            <person name="Eastwood N."/>
            <person name="Colbourne J.K."/>
            <person name="Zhou J."/>
            <person name="Mallon E."/>
            <person name="Orsini L."/>
        </authorList>
    </citation>
    <scope>NUCLEOTIDE SEQUENCE [LARGE SCALE GENOMIC DNA]</scope>
    <source>
        <strain evidence="1">LRV0_1</strain>
    </source>
</reference>
<accession>A0ABR0AKG3</accession>
<keyword evidence="2" id="KW-1185">Reference proteome</keyword>
<organism evidence="1 2">
    <name type="scientific">Daphnia magna</name>
    <dbReference type="NCBI Taxonomy" id="35525"/>
    <lineage>
        <taxon>Eukaryota</taxon>
        <taxon>Metazoa</taxon>
        <taxon>Ecdysozoa</taxon>
        <taxon>Arthropoda</taxon>
        <taxon>Crustacea</taxon>
        <taxon>Branchiopoda</taxon>
        <taxon>Diplostraca</taxon>
        <taxon>Cladocera</taxon>
        <taxon>Anomopoda</taxon>
        <taxon>Daphniidae</taxon>
        <taxon>Daphnia</taxon>
    </lineage>
</organism>